<evidence type="ECO:0000313" key="1">
    <source>
        <dbReference type="EMBL" id="MBB2496027.1"/>
    </source>
</evidence>
<proteinExistence type="predicted"/>
<dbReference type="InterPro" id="IPR018691">
    <property type="entry name" value="DUF2188"/>
</dbReference>
<dbReference type="EMBL" id="JACJUD010000004">
    <property type="protein sequence ID" value="MBB2496027.1"/>
    <property type="molecule type" value="Genomic_DNA"/>
</dbReference>
<organism evidence="1 2">
    <name type="scientific">Aquipseudomonas ullengensis</name>
    <dbReference type="NCBI Taxonomy" id="2759166"/>
    <lineage>
        <taxon>Bacteria</taxon>
        <taxon>Pseudomonadati</taxon>
        <taxon>Pseudomonadota</taxon>
        <taxon>Gammaproteobacteria</taxon>
        <taxon>Pseudomonadales</taxon>
        <taxon>Pseudomonadaceae</taxon>
        <taxon>Aquipseudomonas</taxon>
    </lineage>
</organism>
<comment type="caution">
    <text evidence="1">The sequence shown here is derived from an EMBL/GenBank/DDBJ whole genome shotgun (WGS) entry which is preliminary data.</text>
</comment>
<dbReference type="RefSeq" id="WP_183089565.1">
    <property type="nucleotide sequence ID" value="NZ_JACJUD010000004.1"/>
</dbReference>
<dbReference type="Pfam" id="PF09954">
    <property type="entry name" value="DUF2188"/>
    <property type="match status" value="1"/>
</dbReference>
<dbReference type="Proteomes" id="UP000542720">
    <property type="component" value="Unassembled WGS sequence"/>
</dbReference>
<evidence type="ECO:0000313" key="2">
    <source>
        <dbReference type="Proteomes" id="UP000542720"/>
    </source>
</evidence>
<name>A0A7W4LN05_9GAMM</name>
<protein>
    <submittedName>
        <fullName evidence="1">DUF2188 domain-containing protein</fullName>
    </submittedName>
</protein>
<reference evidence="1 2" key="1">
    <citation type="submission" date="2020-08" db="EMBL/GenBank/DDBJ databases">
        <authorList>
            <person name="Kim C.M."/>
        </authorList>
    </citation>
    <scope>NUCLEOTIDE SEQUENCE [LARGE SCALE GENOMIC DNA]</scope>
    <source>
        <strain evidence="1 2">UL070</strain>
    </source>
</reference>
<gene>
    <name evidence="1" type="ORF">H3H51_13445</name>
</gene>
<keyword evidence="2" id="KW-1185">Reference proteome</keyword>
<accession>A0A7W4LN05</accession>
<sequence>MGSYYISSTAKGWELRKEGARRPSKTAPTKEEIIELAQAFMESKAGTVKVQTLTGDVEQELTYH</sequence>
<dbReference type="AlphaFoldDB" id="A0A7W4LN05"/>